<dbReference type="Gene3D" id="3.90.226.10">
    <property type="entry name" value="2-enoyl-CoA Hydratase, Chain A, domain 1"/>
    <property type="match status" value="1"/>
</dbReference>
<dbReference type="SUPFAM" id="SSF52096">
    <property type="entry name" value="ClpP/crotonase"/>
    <property type="match status" value="1"/>
</dbReference>
<dbReference type="GeneID" id="20197430"/>
<evidence type="ECO:0000256" key="3">
    <source>
        <dbReference type="ARBA" id="ARBA00005254"/>
    </source>
</evidence>
<evidence type="ECO:0000313" key="20">
    <source>
        <dbReference type="EnsemblMetazoa" id="HelroP155340"/>
    </source>
</evidence>
<keyword evidence="21" id="KW-1185">Reference proteome</keyword>
<comment type="subcellular location">
    <subcellularLocation>
        <location evidence="1">Mitochondrion matrix</location>
    </subcellularLocation>
</comment>
<comment type="function">
    <text evidence="15">Key enzyme of fatty acid beta-oxidation. Able to isomerize both 3-cis (3Z) and 3-trans (3E) double bonds into the 2-trans (2E) form in a range of enoyl-CoA species, with a preference for (3Z)-enoyl-CoAs over (3E)-enoyl-CoAs. The catalytic efficiency of this enzyme is not affected by the fatty acyl chain length.</text>
</comment>
<evidence type="ECO:0000256" key="5">
    <source>
        <dbReference type="ARBA" id="ARBA00022832"/>
    </source>
</evidence>
<evidence type="ECO:0000256" key="2">
    <source>
        <dbReference type="ARBA" id="ARBA00005005"/>
    </source>
</evidence>
<evidence type="ECO:0000256" key="1">
    <source>
        <dbReference type="ARBA" id="ARBA00004305"/>
    </source>
</evidence>
<dbReference type="InParanoid" id="T1ELI0"/>
<dbReference type="InterPro" id="IPR029045">
    <property type="entry name" value="ClpP/crotonase-like_dom_sf"/>
</dbReference>
<evidence type="ECO:0000256" key="8">
    <source>
        <dbReference type="ARBA" id="ARBA00023098"/>
    </source>
</evidence>
<dbReference type="OrthoDB" id="1696280at2759"/>
<keyword evidence="9" id="KW-0496">Mitochondrion</keyword>
<dbReference type="GO" id="GO:0006635">
    <property type="term" value="P:fatty acid beta-oxidation"/>
    <property type="evidence" value="ECO:0000318"/>
    <property type="project" value="GO_Central"/>
</dbReference>
<evidence type="ECO:0000256" key="18">
    <source>
        <dbReference type="RuleBase" id="RU003707"/>
    </source>
</evidence>
<keyword evidence="5" id="KW-0276">Fatty acid metabolism</keyword>
<evidence type="ECO:0000256" key="17">
    <source>
        <dbReference type="ARBA" id="ARBA00083575"/>
    </source>
</evidence>
<dbReference type="EMBL" id="AMQM01007524">
    <property type="status" value="NOT_ANNOTATED_CDS"/>
    <property type="molecule type" value="Genomic_DNA"/>
</dbReference>
<comment type="catalytic activity">
    <reaction evidence="12">
        <text>(2E)-tetradecenoyl-CoA = (3Z)-tetradecenoyl-CoA</text>
        <dbReference type="Rhea" id="RHEA:29847"/>
        <dbReference type="ChEBI" id="CHEBI:61405"/>
        <dbReference type="ChEBI" id="CHEBI:61968"/>
    </reaction>
    <physiologicalReaction direction="right-to-left" evidence="12">
        <dbReference type="Rhea" id="RHEA:29849"/>
    </physiologicalReaction>
</comment>
<dbReference type="KEGG" id="hro:HELRODRAFT_155340"/>
<sequence length="293" mass="32922">MFRSLGIISGGPLYRFRNILKINAKILHECKNGYNLSTKGSYDCTLDESTGIATLTLKRKPVNSLNTEFLTDLTTLLNILEKNSSVKGLVITSGLKGIFSAGLDIKEMYKSDVTSLQTFWRLVQNFWMKLYMLPVTTMAAINGHSPAGGCLMALSCDYRIMASGPFTIGLNEALIGIVAPLWLMELFRSTIGHRQAEKALHIGTMFGPQEALQVSLVDEVVSGDELSQRTVKQLLRWIRVPSQARAMTKQMLRKPFVEKLVSYQEEDVDNFVNFVMQESVQNLLEQYLQLLKK</sequence>
<comment type="similarity">
    <text evidence="3 18">Belongs to the enoyl-CoA hydratase/isomerase family.</text>
</comment>
<evidence type="ECO:0000313" key="21">
    <source>
        <dbReference type="Proteomes" id="UP000015101"/>
    </source>
</evidence>
<dbReference type="FunFam" id="3.90.226.10:FF:000034">
    <property type="entry name" value="Enoyl-CoA delta isomerase 1"/>
    <property type="match status" value="1"/>
</dbReference>
<organism evidence="20 21">
    <name type="scientific">Helobdella robusta</name>
    <name type="common">Californian leech</name>
    <dbReference type="NCBI Taxonomy" id="6412"/>
    <lineage>
        <taxon>Eukaryota</taxon>
        <taxon>Metazoa</taxon>
        <taxon>Spiralia</taxon>
        <taxon>Lophotrochozoa</taxon>
        <taxon>Annelida</taxon>
        <taxon>Clitellata</taxon>
        <taxon>Hirudinea</taxon>
        <taxon>Rhynchobdellida</taxon>
        <taxon>Glossiphoniidae</taxon>
        <taxon>Helobdella</taxon>
    </lineage>
</organism>
<dbReference type="InterPro" id="IPR001753">
    <property type="entry name" value="Enoyl-CoA_hydra/iso"/>
</dbReference>
<dbReference type="GO" id="GO:0004165">
    <property type="term" value="F:delta(3)-delta(2)-enoyl-CoA isomerase activity"/>
    <property type="evidence" value="ECO:0007669"/>
    <property type="project" value="UniProtKB-EC"/>
</dbReference>
<dbReference type="eggNOG" id="KOG1683">
    <property type="taxonomic scope" value="Eukaryota"/>
</dbReference>
<dbReference type="GO" id="GO:0005739">
    <property type="term" value="C:mitochondrion"/>
    <property type="evidence" value="ECO:0000318"/>
    <property type="project" value="GO_Central"/>
</dbReference>
<dbReference type="FunCoup" id="T1ELI0">
    <property type="interactions" value="1150"/>
</dbReference>
<reference evidence="21" key="1">
    <citation type="submission" date="2012-12" db="EMBL/GenBank/DDBJ databases">
        <authorList>
            <person name="Hellsten U."/>
            <person name="Grimwood J."/>
            <person name="Chapman J.A."/>
            <person name="Shapiro H."/>
            <person name="Aerts A."/>
            <person name="Otillar R.P."/>
            <person name="Terry A.Y."/>
            <person name="Boore J.L."/>
            <person name="Simakov O."/>
            <person name="Marletaz F."/>
            <person name="Cho S.-J."/>
            <person name="Edsinger-Gonzales E."/>
            <person name="Havlak P."/>
            <person name="Kuo D.-H."/>
            <person name="Larsson T."/>
            <person name="Lv J."/>
            <person name="Arendt D."/>
            <person name="Savage R."/>
            <person name="Osoegawa K."/>
            <person name="de Jong P."/>
            <person name="Lindberg D.R."/>
            <person name="Seaver E.C."/>
            <person name="Weisblat D.A."/>
            <person name="Putnam N.H."/>
            <person name="Grigoriev I.V."/>
            <person name="Rokhsar D.S."/>
        </authorList>
    </citation>
    <scope>NUCLEOTIDE SEQUENCE</scope>
</reference>
<dbReference type="CTD" id="20197430"/>
<evidence type="ECO:0000256" key="15">
    <source>
        <dbReference type="ARBA" id="ARBA00056147"/>
    </source>
</evidence>
<dbReference type="GO" id="GO:0005759">
    <property type="term" value="C:mitochondrial matrix"/>
    <property type="evidence" value="ECO:0007669"/>
    <property type="project" value="UniProtKB-SubCell"/>
</dbReference>
<accession>T1ELI0</accession>
<gene>
    <name evidence="20" type="primary">20197430</name>
    <name evidence="19" type="ORF">HELRODRAFT_155340</name>
</gene>
<dbReference type="EnsemblMetazoa" id="HelroT155340">
    <property type="protein sequence ID" value="HelroP155340"/>
    <property type="gene ID" value="HelroG155340"/>
</dbReference>
<proteinExistence type="inferred from homology"/>
<dbReference type="Pfam" id="PF00378">
    <property type="entry name" value="ECH_1"/>
    <property type="match status" value="1"/>
</dbReference>
<dbReference type="CDD" id="cd06558">
    <property type="entry name" value="crotonase-like"/>
    <property type="match status" value="1"/>
</dbReference>
<reference evidence="20" key="3">
    <citation type="submission" date="2015-06" db="UniProtKB">
        <authorList>
            <consortium name="EnsemblMetazoa"/>
        </authorList>
    </citation>
    <scope>IDENTIFICATION</scope>
</reference>
<evidence type="ECO:0000313" key="19">
    <source>
        <dbReference type="EMBL" id="ESN93147.1"/>
    </source>
</evidence>
<dbReference type="EMBL" id="KB097635">
    <property type="protein sequence ID" value="ESN93147.1"/>
    <property type="molecule type" value="Genomic_DNA"/>
</dbReference>
<evidence type="ECO:0000256" key="6">
    <source>
        <dbReference type="ARBA" id="ARBA00022946"/>
    </source>
</evidence>
<dbReference type="HOGENOM" id="CLU_009834_7_5_1"/>
<evidence type="ECO:0000256" key="4">
    <source>
        <dbReference type="ARBA" id="ARBA00011233"/>
    </source>
</evidence>
<keyword evidence="8" id="KW-0443">Lipid metabolism</keyword>
<dbReference type="OMA" id="WFMSSFL"/>
<evidence type="ECO:0000256" key="7">
    <source>
        <dbReference type="ARBA" id="ARBA00022990"/>
    </source>
</evidence>
<protein>
    <recommendedName>
        <fullName evidence="16">Enoyl-CoA delta isomerase 1, mitochondrial</fullName>
    </recommendedName>
    <alternativeName>
        <fullName evidence="17">3,2-trans-enoyl-CoA isomerase</fullName>
    </alternativeName>
</protein>
<comment type="pathway">
    <text evidence="2">Lipid metabolism; fatty acid beta-oxidation.</text>
</comment>
<evidence type="ECO:0000256" key="14">
    <source>
        <dbReference type="ARBA" id="ARBA00052542"/>
    </source>
</evidence>
<comment type="catalytic activity">
    <reaction evidence="11">
        <text>(3Z)-decenoyl-CoA = (2E)-decenoyl-CoA</text>
        <dbReference type="Rhea" id="RHEA:77195"/>
        <dbReference type="ChEBI" id="CHEBI:61406"/>
        <dbReference type="ChEBI" id="CHEBI:195601"/>
    </reaction>
    <physiologicalReaction direction="left-to-right" evidence="11">
        <dbReference type="Rhea" id="RHEA:77196"/>
    </physiologicalReaction>
</comment>
<comment type="catalytic activity">
    <reaction evidence="14">
        <text>(3Z)-octenoyl-CoA = (2E)-octenoyl-CoA</text>
        <dbReference type="Rhea" id="RHEA:46044"/>
        <dbReference type="ChEBI" id="CHEBI:62242"/>
        <dbReference type="ChEBI" id="CHEBI:85640"/>
    </reaction>
    <physiologicalReaction direction="left-to-right" evidence="14">
        <dbReference type="Rhea" id="RHEA:46045"/>
    </physiologicalReaction>
</comment>
<dbReference type="Proteomes" id="UP000015101">
    <property type="component" value="Unassembled WGS sequence"/>
</dbReference>
<dbReference type="PANTHER" id="PTHR11941:SF45">
    <property type="entry name" value="ENOYL-COA DELTA ISOMERASE 1, MITOCHONDRIAL"/>
    <property type="match status" value="1"/>
</dbReference>
<evidence type="ECO:0000256" key="12">
    <source>
        <dbReference type="ARBA" id="ARBA00051293"/>
    </source>
</evidence>
<dbReference type="PANTHER" id="PTHR11941">
    <property type="entry name" value="ENOYL-COA HYDRATASE-RELATED"/>
    <property type="match status" value="1"/>
</dbReference>
<keyword evidence="7" id="KW-0007">Acetylation</keyword>
<dbReference type="Gene3D" id="6.10.250.170">
    <property type="match status" value="1"/>
</dbReference>
<name>T1ELI0_HELRO</name>
<dbReference type="STRING" id="6412.T1ELI0"/>
<dbReference type="EMBL" id="AMQM01007523">
    <property type="status" value="NOT_ANNOTATED_CDS"/>
    <property type="molecule type" value="Genomic_DNA"/>
</dbReference>
<dbReference type="RefSeq" id="XP_009028748.1">
    <property type="nucleotide sequence ID" value="XM_009030500.1"/>
</dbReference>
<comment type="catalytic activity">
    <reaction evidence="13">
        <text>(3Z)-dodecenoyl-CoA = (2E)-dodecenoyl-CoA</text>
        <dbReference type="Rhea" id="RHEA:23716"/>
        <dbReference type="ChEBI" id="CHEBI:57330"/>
        <dbReference type="ChEBI" id="CHEBI:58543"/>
        <dbReference type="EC" id="5.3.3.8"/>
    </reaction>
    <physiologicalReaction direction="left-to-right" evidence="13">
        <dbReference type="Rhea" id="RHEA:23717"/>
    </physiologicalReaction>
</comment>
<comment type="subunit">
    <text evidence="4">Homotrimer.</text>
</comment>
<evidence type="ECO:0000256" key="11">
    <source>
        <dbReference type="ARBA" id="ARBA00050938"/>
    </source>
</evidence>
<keyword evidence="6" id="KW-0809">Transit peptide</keyword>
<dbReference type="InterPro" id="IPR018376">
    <property type="entry name" value="Enoyl-CoA_hyd/isom_CS"/>
</dbReference>
<dbReference type="PROSITE" id="PS00166">
    <property type="entry name" value="ENOYL_COA_HYDRATASE"/>
    <property type="match status" value="1"/>
</dbReference>
<evidence type="ECO:0000256" key="10">
    <source>
        <dbReference type="ARBA" id="ARBA00023235"/>
    </source>
</evidence>
<keyword evidence="10" id="KW-0413">Isomerase</keyword>
<evidence type="ECO:0000256" key="13">
    <source>
        <dbReference type="ARBA" id="ARBA00052376"/>
    </source>
</evidence>
<reference evidence="19 21" key="2">
    <citation type="journal article" date="2013" name="Nature">
        <title>Insights into bilaterian evolution from three spiralian genomes.</title>
        <authorList>
            <person name="Simakov O."/>
            <person name="Marletaz F."/>
            <person name="Cho S.J."/>
            <person name="Edsinger-Gonzales E."/>
            <person name="Havlak P."/>
            <person name="Hellsten U."/>
            <person name="Kuo D.H."/>
            <person name="Larsson T."/>
            <person name="Lv J."/>
            <person name="Arendt D."/>
            <person name="Savage R."/>
            <person name="Osoegawa K."/>
            <person name="de Jong P."/>
            <person name="Grimwood J."/>
            <person name="Chapman J.A."/>
            <person name="Shapiro H."/>
            <person name="Aerts A."/>
            <person name="Otillar R.P."/>
            <person name="Terry A.Y."/>
            <person name="Boore J.L."/>
            <person name="Grigoriev I.V."/>
            <person name="Lindberg D.R."/>
            <person name="Seaver E.C."/>
            <person name="Weisblat D.A."/>
            <person name="Putnam N.H."/>
            <person name="Rokhsar D.S."/>
        </authorList>
    </citation>
    <scope>NUCLEOTIDE SEQUENCE</scope>
</reference>
<evidence type="ECO:0000256" key="16">
    <source>
        <dbReference type="ARBA" id="ARBA00068317"/>
    </source>
</evidence>
<dbReference type="AlphaFoldDB" id="T1ELI0"/>
<evidence type="ECO:0000256" key="9">
    <source>
        <dbReference type="ARBA" id="ARBA00023128"/>
    </source>
</evidence>